<dbReference type="OrthoDB" id="5519385at2"/>
<feature type="transmembrane region" description="Helical" evidence="1">
    <location>
        <begin position="58"/>
        <end position="80"/>
    </location>
</feature>
<evidence type="ECO:0000313" key="2">
    <source>
        <dbReference type="EMBL" id="GEN07598.1"/>
    </source>
</evidence>
<reference evidence="3 4" key="1">
    <citation type="submission" date="2016-10" db="EMBL/GenBank/DDBJ databases">
        <authorList>
            <person name="Varghese N."/>
            <person name="Submissions S."/>
        </authorList>
    </citation>
    <scope>NUCLEOTIDE SEQUENCE [LARGE SCALE GENOMIC DNA]</scope>
    <source>
        <strain evidence="3 4">DSM 16525</strain>
    </source>
</reference>
<evidence type="ECO:0000313" key="5">
    <source>
        <dbReference type="Proteomes" id="UP000321514"/>
    </source>
</evidence>
<keyword evidence="1" id="KW-0812">Transmembrane</keyword>
<feature type="transmembrane region" description="Helical" evidence="1">
    <location>
        <begin position="7"/>
        <end position="26"/>
    </location>
</feature>
<reference evidence="2 5" key="2">
    <citation type="submission" date="2019-07" db="EMBL/GenBank/DDBJ databases">
        <title>Whole genome shotgun sequence of Myxococcus fulvus NBRC 100333.</title>
        <authorList>
            <person name="Hosoyama A."/>
            <person name="Uohara A."/>
            <person name="Ohji S."/>
            <person name="Ichikawa N."/>
        </authorList>
    </citation>
    <scope>NUCLEOTIDE SEQUENCE [LARGE SCALE GENOMIC DNA]</scope>
    <source>
        <strain evidence="2 5">NBRC 100333</strain>
    </source>
</reference>
<evidence type="ECO:0000313" key="3">
    <source>
        <dbReference type="EMBL" id="SES85723.1"/>
    </source>
</evidence>
<dbReference type="STRING" id="1334629.MFUL124B02_02830"/>
<organism evidence="2 5">
    <name type="scientific">Myxococcus fulvus</name>
    <dbReference type="NCBI Taxonomy" id="33"/>
    <lineage>
        <taxon>Bacteria</taxon>
        <taxon>Pseudomonadati</taxon>
        <taxon>Myxococcota</taxon>
        <taxon>Myxococcia</taxon>
        <taxon>Myxococcales</taxon>
        <taxon>Cystobacterineae</taxon>
        <taxon>Myxococcaceae</taxon>
        <taxon>Myxococcus</taxon>
    </lineage>
</organism>
<gene>
    <name evidence="2" type="ORF">MFU01_26350</name>
    <name evidence="3" type="ORF">SAMN05443572_101388</name>
</gene>
<accession>A0A511T2L8</accession>
<protein>
    <submittedName>
        <fullName evidence="2">Uncharacterized protein</fullName>
    </submittedName>
</protein>
<keyword evidence="1" id="KW-1133">Transmembrane helix</keyword>
<sequence>MNAAKTLLNFVLLGTLLGVLVASWVGPNYLGWYNETPLATQTMCNLPEVIRNVTTDLIHYQTIGAGVGAFVFLVLGVLFVMRANRKARDTGAPPPAAPQTAP</sequence>
<dbReference type="Proteomes" id="UP000183760">
    <property type="component" value="Unassembled WGS sequence"/>
</dbReference>
<proteinExistence type="predicted"/>
<dbReference type="RefSeq" id="WP_074948605.1">
    <property type="nucleotide sequence ID" value="NZ_BJXR01000025.1"/>
</dbReference>
<comment type="caution">
    <text evidence="2">The sequence shown here is derived from an EMBL/GenBank/DDBJ whole genome shotgun (WGS) entry which is preliminary data.</text>
</comment>
<evidence type="ECO:0000313" key="4">
    <source>
        <dbReference type="Proteomes" id="UP000183760"/>
    </source>
</evidence>
<keyword evidence="4" id="KW-1185">Reference proteome</keyword>
<keyword evidence="1" id="KW-0472">Membrane</keyword>
<name>A0A511T2L8_MYXFU</name>
<dbReference type="EMBL" id="BJXR01000025">
    <property type="protein sequence ID" value="GEN07598.1"/>
    <property type="molecule type" value="Genomic_DNA"/>
</dbReference>
<dbReference type="Proteomes" id="UP000321514">
    <property type="component" value="Unassembled WGS sequence"/>
</dbReference>
<dbReference type="EMBL" id="FOIB01000001">
    <property type="protein sequence ID" value="SES85723.1"/>
    <property type="molecule type" value="Genomic_DNA"/>
</dbReference>
<evidence type="ECO:0000256" key="1">
    <source>
        <dbReference type="SAM" id="Phobius"/>
    </source>
</evidence>
<dbReference type="AlphaFoldDB" id="A0A511T2L8"/>